<keyword evidence="1 3" id="KW-0547">Nucleotide-binding</keyword>
<dbReference type="EMBL" id="JBHTHM010000846">
    <property type="protein sequence ID" value="MFD0785491.1"/>
    <property type="molecule type" value="Genomic_DNA"/>
</dbReference>
<keyword evidence="2 3" id="KW-0067">ATP-binding</keyword>
<dbReference type="Proteomes" id="UP001597053">
    <property type="component" value="Unassembled WGS sequence"/>
</dbReference>
<dbReference type="PANTHER" id="PTHR22683:SF1">
    <property type="entry name" value="TYPE VII SECRETION SYSTEM PROTEIN ESSC"/>
    <property type="match status" value="1"/>
</dbReference>
<gene>
    <name evidence="6" type="ORF">ACFQZ8_16410</name>
</gene>
<protein>
    <submittedName>
        <fullName evidence="6">FtsK/SpoIIIE domain-containing protein</fullName>
    </submittedName>
</protein>
<feature type="binding site" evidence="3">
    <location>
        <begin position="58"/>
        <end position="65"/>
    </location>
    <ligand>
        <name>ATP</name>
        <dbReference type="ChEBI" id="CHEBI:30616"/>
    </ligand>
</feature>
<evidence type="ECO:0000256" key="1">
    <source>
        <dbReference type="ARBA" id="ARBA00022741"/>
    </source>
</evidence>
<organism evidence="6 7">
    <name type="scientific">Micromonospora azadirachtae</name>
    <dbReference type="NCBI Taxonomy" id="1970735"/>
    <lineage>
        <taxon>Bacteria</taxon>
        <taxon>Bacillati</taxon>
        <taxon>Actinomycetota</taxon>
        <taxon>Actinomycetes</taxon>
        <taxon>Micromonosporales</taxon>
        <taxon>Micromonosporaceae</taxon>
        <taxon>Micromonospora</taxon>
    </lineage>
</organism>
<feature type="non-terminal residue" evidence="6">
    <location>
        <position position="597"/>
    </location>
</feature>
<feature type="domain" description="FtsK" evidence="5">
    <location>
        <begin position="395"/>
        <end position="587"/>
    </location>
</feature>
<name>A0ABW3A4Q6_9ACTN</name>
<sequence>MLGVTDVGRLDPRRGRTEPGSHDMLRVPLGVDGDGDPVVVDLKESAQGGMGPHGLVVGATGSGKSELLRTLVAGLAAKHSPELLSFVLVDFKGGATFAGVTELPHVSGLITNLADDLAMVDRVRAALEGEQQRRQQLLRDAGNVDSVREYQIRRAAGGTDAAGRPLEPLPYLLIIVDEFGELLSGRPDFIDLFVQIGRVGRSLGMHLLLATQRLEESRLRGLQSHLSYRLCLRTFSAAESRVVIGTPDAYHLPPVPGSAYLKVGEAEYRRFRVAHVSGPYVPADNAAAQTSGTVTLVPLTMRPEPVAAEAPKAAVEPVDLDARTELAVVVERLIGHDQPVHQVWLPPLPPAVALDDLLGPIAESPERGLNAELWPVLGGLRVPVAVADLPLNQRQEPMILDLGGKAGNVAVVGAPQSGKSVFLRTLMMSIMLTGTPDEAQLSIIDYGGGTLVPFADAPHVTGVASRLEPARVGRLLSDASRLMHEREQLFRDQGIGSITEFRQRREAGTLRPGTRTADLFLVIDNWAALRGESEAYDAQVVELAARGLGVGVHVILTANRWVDVRANLRDSIGGRLELRLNDPHESEVGRVLSRQLT</sequence>
<evidence type="ECO:0000256" key="4">
    <source>
        <dbReference type="SAM" id="MobiDB-lite"/>
    </source>
</evidence>
<dbReference type="SMART" id="SM00382">
    <property type="entry name" value="AAA"/>
    <property type="match status" value="2"/>
</dbReference>
<evidence type="ECO:0000313" key="7">
    <source>
        <dbReference type="Proteomes" id="UP001597053"/>
    </source>
</evidence>
<accession>A0ABW3A4Q6</accession>
<feature type="region of interest" description="Disordered" evidence="4">
    <location>
        <begin position="1"/>
        <end position="23"/>
    </location>
</feature>
<feature type="binding site" evidence="3">
    <location>
        <begin position="413"/>
        <end position="420"/>
    </location>
    <ligand>
        <name>ATP</name>
        <dbReference type="ChEBI" id="CHEBI:30616"/>
    </ligand>
</feature>
<dbReference type="SUPFAM" id="SSF52540">
    <property type="entry name" value="P-loop containing nucleoside triphosphate hydrolases"/>
    <property type="match status" value="2"/>
</dbReference>
<feature type="compositionally biased region" description="Basic and acidic residues" evidence="4">
    <location>
        <begin position="8"/>
        <end position="23"/>
    </location>
</feature>
<reference evidence="7" key="1">
    <citation type="journal article" date="2019" name="Int. J. Syst. Evol. Microbiol.">
        <title>The Global Catalogue of Microorganisms (GCM) 10K type strain sequencing project: providing services to taxonomists for standard genome sequencing and annotation.</title>
        <authorList>
            <consortium name="The Broad Institute Genomics Platform"/>
            <consortium name="The Broad Institute Genome Sequencing Center for Infectious Disease"/>
            <person name="Wu L."/>
            <person name="Ma J."/>
        </authorList>
    </citation>
    <scope>NUCLEOTIDE SEQUENCE [LARGE SCALE GENOMIC DNA]</scope>
    <source>
        <strain evidence="7">JCM 32148</strain>
    </source>
</reference>
<evidence type="ECO:0000256" key="3">
    <source>
        <dbReference type="PROSITE-ProRule" id="PRU00289"/>
    </source>
</evidence>
<feature type="domain" description="FtsK" evidence="5">
    <location>
        <begin position="35"/>
        <end position="241"/>
    </location>
</feature>
<evidence type="ECO:0000256" key="2">
    <source>
        <dbReference type="ARBA" id="ARBA00022840"/>
    </source>
</evidence>
<comment type="caution">
    <text evidence="6">The sequence shown here is derived from an EMBL/GenBank/DDBJ whole genome shotgun (WGS) entry which is preliminary data.</text>
</comment>
<dbReference type="InterPro" id="IPR003593">
    <property type="entry name" value="AAA+_ATPase"/>
</dbReference>
<evidence type="ECO:0000259" key="5">
    <source>
        <dbReference type="PROSITE" id="PS50901"/>
    </source>
</evidence>
<keyword evidence="7" id="KW-1185">Reference proteome</keyword>
<dbReference type="InterPro" id="IPR050206">
    <property type="entry name" value="FtsK/SpoIIIE/SftA"/>
</dbReference>
<dbReference type="Gene3D" id="3.40.50.300">
    <property type="entry name" value="P-loop containing nucleotide triphosphate hydrolases"/>
    <property type="match status" value="2"/>
</dbReference>
<evidence type="ECO:0000313" key="6">
    <source>
        <dbReference type="EMBL" id="MFD0785491.1"/>
    </source>
</evidence>
<proteinExistence type="predicted"/>
<dbReference type="InterPro" id="IPR027417">
    <property type="entry name" value="P-loop_NTPase"/>
</dbReference>
<dbReference type="PANTHER" id="PTHR22683">
    <property type="entry name" value="SPORULATION PROTEIN RELATED"/>
    <property type="match status" value="1"/>
</dbReference>
<dbReference type="InterPro" id="IPR002543">
    <property type="entry name" value="FtsK_dom"/>
</dbReference>
<dbReference type="Pfam" id="PF01580">
    <property type="entry name" value="FtsK_SpoIIIE"/>
    <property type="match status" value="2"/>
</dbReference>
<dbReference type="PROSITE" id="PS50901">
    <property type="entry name" value="FTSK"/>
    <property type="match status" value="2"/>
</dbReference>